<evidence type="ECO:0000259" key="6">
    <source>
        <dbReference type="PROSITE" id="PS50893"/>
    </source>
</evidence>
<evidence type="ECO:0000256" key="2">
    <source>
        <dbReference type="ARBA" id="ARBA00022741"/>
    </source>
</evidence>
<evidence type="ECO:0000256" key="1">
    <source>
        <dbReference type="ARBA" id="ARBA00022448"/>
    </source>
</evidence>
<dbReference type="CDD" id="cd03214">
    <property type="entry name" value="ABC_Iron-Siderophores_B12_Hemin"/>
    <property type="match status" value="1"/>
</dbReference>
<dbReference type="SUPFAM" id="SSF52540">
    <property type="entry name" value="P-loop containing nucleoside triphosphate hydrolases"/>
    <property type="match status" value="1"/>
</dbReference>
<evidence type="ECO:0000313" key="8">
    <source>
        <dbReference type="Proteomes" id="UP000202922"/>
    </source>
</evidence>
<gene>
    <name evidence="7" type="primary">hmuV</name>
    <name evidence="7" type="ORF">COL8621_01976</name>
</gene>
<keyword evidence="8" id="KW-1185">Reference proteome</keyword>
<dbReference type="PANTHER" id="PTHR42794">
    <property type="entry name" value="HEMIN IMPORT ATP-BINDING PROTEIN HMUV"/>
    <property type="match status" value="1"/>
</dbReference>
<proteinExistence type="predicted"/>
<keyword evidence="7" id="KW-0378">Hydrolase</keyword>
<dbReference type="SMART" id="SM00382">
    <property type="entry name" value="AAA"/>
    <property type="match status" value="1"/>
</dbReference>
<dbReference type="EC" id="3.6.3.-" evidence="7"/>
<evidence type="ECO:0000256" key="5">
    <source>
        <dbReference type="ARBA" id="ARBA00037066"/>
    </source>
</evidence>
<dbReference type="Proteomes" id="UP000202922">
    <property type="component" value="Unassembled WGS sequence"/>
</dbReference>
<dbReference type="Pfam" id="PF00005">
    <property type="entry name" value="ABC_tran"/>
    <property type="match status" value="1"/>
</dbReference>
<dbReference type="OrthoDB" id="9805601at2"/>
<dbReference type="RefSeq" id="WP_093967183.1">
    <property type="nucleotide sequence ID" value="NZ_FXYE01000002.1"/>
</dbReference>
<dbReference type="Gene3D" id="3.40.50.300">
    <property type="entry name" value="P-loop containing nucleotide triphosphate hydrolases"/>
    <property type="match status" value="1"/>
</dbReference>
<dbReference type="InterPro" id="IPR017871">
    <property type="entry name" value="ABC_transporter-like_CS"/>
</dbReference>
<sequence length="265" mass="28203">MMFEAKNVVVSLGRKQILHHVGFTARAGELTAIVGPNGSGKTTLLRALTGDAEYSGEIAINGQDTQSLKGWELAAMRGVLPQAAVLAFPFTAIEVVRLGLTAGLSAGNTRLPTQALDAVGLHGFANRFYQELSGGEQQRVQLARILTQVWEPVVDGVPRWLLLDEPVASLDIGHQLKVMQLVQQYAKRGGGVIAVMHDLNLTAMFADSVTMMCNGQVAGSGPVDEVLNNQTLSTAYGCSLRVNTMPPFGGTFLLPHSASQPTMGH</sequence>
<organism evidence="7 8">
    <name type="scientific">Actibacterium lipolyticum</name>
    <dbReference type="NCBI Taxonomy" id="1524263"/>
    <lineage>
        <taxon>Bacteria</taxon>
        <taxon>Pseudomonadati</taxon>
        <taxon>Pseudomonadota</taxon>
        <taxon>Alphaproteobacteria</taxon>
        <taxon>Rhodobacterales</taxon>
        <taxon>Roseobacteraceae</taxon>
        <taxon>Actibacterium</taxon>
    </lineage>
</organism>
<dbReference type="GO" id="GO:0005524">
    <property type="term" value="F:ATP binding"/>
    <property type="evidence" value="ECO:0007669"/>
    <property type="project" value="UniProtKB-KW"/>
</dbReference>
<keyword evidence="1" id="KW-0813">Transport</keyword>
<keyword evidence="2" id="KW-0547">Nucleotide-binding</keyword>
<reference evidence="8" key="1">
    <citation type="submission" date="2017-05" db="EMBL/GenBank/DDBJ databases">
        <authorList>
            <person name="Rodrigo-Torres L."/>
            <person name="Arahal R. D."/>
            <person name="Lucena T."/>
        </authorList>
    </citation>
    <scope>NUCLEOTIDE SEQUENCE [LARGE SCALE GENOMIC DNA]</scope>
    <source>
        <strain evidence="8">CECT 8621</strain>
    </source>
</reference>
<dbReference type="InterPro" id="IPR003593">
    <property type="entry name" value="AAA+_ATPase"/>
</dbReference>
<dbReference type="PANTHER" id="PTHR42794:SF1">
    <property type="entry name" value="HEMIN IMPORT ATP-BINDING PROTEIN HMUV"/>
    <property type="match status" value="1"/>
</dbReference>
<evidence type="ECO:0000256" key="3">
    <source>
        <dbReference type="ARBA" id="ARBA00022840"/>
    </source>
</evidence>
<dbReference type="AlphaFoldDB" id="A0A238KIC9"/>
<protein>
    <submittedName>
        <fullName evidence="7">Hemin import ATP-binding protein HmuV</fullName>
        <ecNumber evidence="7">3.6.3.-</ecNumber>
    </submittedName>
</protein>
<dbReference type="EMBL" id="FXYE01000002">
    <property type="protein sequence ID" value="SMX42460.1"/>
    <property type="molecule type" value="Genomic_DNA"/>
</dbReference>
<feature type="domain" description="ABC transporter" evidence="6">
    <location>
        <begin position="3"/>
        <end position="239"/>
    </location>
</feature>
<keyword evidence="4" id="KW-1278">Translocase</keyword>
<name>A0A238KIC9_9RHOB</name>
<keyword evidence="3 7" id="KW-0067">ATP-binding</keyword>
<dbReference type="GO" id="GO:0016887">
    <property type="term" value="F:ATP hydrolysis activity"/>
    <property type="evidence" value="ECO:0007669"/>
    <property type="project" value="InterPro"/>
</dbReference>
<dbReference type="InterPro" id="IPR027417">
    <property type="entry name" value="P-loop_NTPase"/>
</dbReference>
<accession>A0A238KIC9</accession>
<evidence type="ECO:0000256" key="4">
    <source>
        <dbReference type="ARBA" id="ARBA00022967"/>
    </source>
</evidence>
<dbReference type="NCBIfam" id="NF010068">
    <property type="entry name" value="PRK13548.1"/>
    <property type="match status" value="1"/>
</dbReference>
<evidence type="ECO:0000313" key="7">
    <source>
        <dbReference type="EMBL" id="SMX42460.1"/>
    </source>
</evidence>
<dbReference type="InterPro" id="IPR003439">
    <property type="entry name" value="ABC_transporter-like_ATP-bd"/>
</dbReference>
<comment type="function">
    <text evidence="5">Part of the ABC transporter complex HmuTUV involved in hemin import. Responsible for energy coupling to the transport system.</text>
</comment>
<dbReference type="PROSITE" id="PS50893">
    <property type="entry name" value="ABC_TRANSPORTER_2"/>
    <property type="match status" value="1"/>
</dbReference>
<dbReference type="PROSITE" id="PS00211">
    <property type="entry name" value="ABC_TRANSPORTER_1"/>
    <property type="match status" value="1"/>
</dbReference>